<dbReference type="InterPro" id="IPR001584">
    <property type="entry name" value="Integrase_cat-core"/>
</dbReference>
<dbReference type="InterPro" id="IPR036397">
    <property type="entry name" value="RNaseH_sf"/>
</dbReference>
<sequence>VKHTTGIPHSPTGQGLIERTHQVLKDYLNKQKGTETDAQQRLYRTLFTLNYLCLMGDREEPPVVVHHQNLKFNNTTTLPYFKVMYRDPATGVWEGP</sequence>
<dbReference type="OrthoDB" id="9308938at2759"/>
<evidence type="ECO:0000256" key="3">
    <source>
        <dbReference type="ARBA" id="ARBA00022722"/>
    </source>
</evidence>
<dbReference type="EMBL" id="VZSQ01000789">
    <property type="protein sequence ID" value="NWZ60779.1"/>
    <property type="molecule type" value="Genomic_DNA"/>
</dbReference>
<evidence type="ECO:0000256" key="1">
    <source>
        <dbReference type="ARBA" id="ARBA00022679"/>
    </source>
</evidence>
<keyword evidence="5" id="KW-0378">Hydrolase</keyword>
<dbReference type="GO" id="GO:0004519">
    <property type="term" value="F:endonuclease activity"/>
    <property type="evidence" value="ECO:0007669"/>
    <property type="project" value="UniProtKB-KW"/>
</dbReference>
<keyword evidence="6" id="KW-0695">RNA-directed DNA polymerase</keyword>
<reference evidence="8 9" key="1">
    <citation type="submission" date="2019-09" db="EMBL/GenBank/DDBJ databases">
        <title>Bird 10,000 Genomes (B10K) Project - Family phase.</title>
        <authorList>
            <person name="Zhang G."/>
        </authorList>
    </citation>
    <scope>NUCLEOTIDE SEQUENCE [LARGE SCALE GENOMIC DNA]</scope>
    <source>
        <strain evidence="8">OUT-0040</strain>
        <tissue evidence="8">Blood</tissue>
    </source>
</reference>
<keyword evidence="2" id="KW-0548">Nucleotidyltransferase</keyword>
<dbReference type="InterPro" id="IPR012337">
    <property type="entry name" value="RNaseH-like_sf"/>
</dbReference>
<name>A0A7K7NZI8_HALAL</name>
<dbReference type="PANTHER" id="PTHR41694:SF3">
    <property type="entry name" value="RNA-DIRECTED DNA POLYMERASE-RELATED"/>
    <property type="match status" value="1"/>
</dbReference>
<feature type="domain" description="Integrase catalytic" evidence="7">
    <location>
        <begin position="1"/>
        <end position="70"/>
    </location>
</feature>
<dbReference type="SUPFAM" id="SSF53098">
    <property type="entry name" value="Ribonuclease H-like"/>
    <property type="match status" value="1"/>
</dbReference>
<proteinExistence type="predicted"/>
<evidence type="ECO:0000313" key="9">
    <source>
        <dbReference type="Proteomes" id="UP000585422"/>
    </source>
</evidence>
<keyword evidence="3" id="KW-0540">Nuclease</keyword>
<dbReference type="Proteomes" id="UP000585422">
    <property type="component" value="Unassembled WGS sequence"/>
</dbReference>
<keyword evidence="1" id="KW-0808">Transferase</keyword>
<dbReference type="AlphaFoldDB" id="A0A7K7NZI8"/>
<dbReference type="GO" id="GO:0003964">
    <property type="term" value="F:RNA-directed DNA polymerase activity"/>
    <property type="evidence" value="ECO:0007669"/>
    <property type="project" value="UniProtKB-KW"/>
</dbReference>
<dbReference type="GO" id="GO:0016787">
    <property type="term" value="F:hydrolase activity"/>
    <property type="evidence" value="ECO:0007669"/>
    <property type="project" value="UniProtKB-KW"/>
</dbReference>
<evidence type="ECO:0000259" key="7">
    <source>
        <dbReference type="PROSITE" id="PS50994"/>
    </source>
</evidence>
<organism evidence="8 9">
    <name type="scientific">Haliaeetus albicilla</name>
    <name type="common">White-tailed sea-eagle</name>
    <name type="synonym">Falco albicilla</name>
    <dbReference type="NCBI Taxonomy" id="8969"/>
    <lineage>
        <taxon>Eukaryota</taxon>
        <taxon>Metazoa</taxon>
        <taxon>Chordata</taxon>
        <taxon>Craniata</taxon>
        <taxon>Vertebrata</taxon>
        <taxon>Euteleostomi</taxon>
        <taxon>Archelosauria</taxon>
        <taxon>Archosauria</taxon>
        <taxon>Dinosauria</taxon>
        <taxon>Saurischia</taxon>
        <taxon>Theropoda</taxon>
        <taxon>Coelurosauria</taxon>
        <taxon>Aves</taxon>
        <taxon>Neognathae</taxon>
        <taxon>Neoaves</taxon>
        <taxon>Telluraves</taxon>
        <taxon>Accipitrimorphae</taxon>
        <taxon>Accipitriformes</taxon>
        <taxon>Accipitridae</taxon>
        <taxon>Accipitrinae</taxon>
        <taxon>Haliaeetus</taxon>
    </lineage>
</organism>
<dbReference type="GO" id="GO:0035613">
    <property type="term" value="F:RNA stem-loop binding"/>
    <property type="evidence" value="ECO:0007669"/>
    <property type="project" value="TreeGrafter"/>
</dbReference>
<feature type="non-terminal residue" evidence="8">
    <location>
        <position position="1"/>
    </location>
</feature>
<accession>A0A7K7NZI8</accession>
<dbReference type="Gene3D" id="3.30.420.10">
    <property type="entry name" value="Ribonuclease H-like superfamily/Ribonuclease H"/>
    <property type="match status" value="1"/>
</dbReference>
<keyword evidence="4" id="KW-0255">Endonuclease</keyword>
<evidence type="ECO:0000256" key="4">
    <source>
        <dbReference type="ARBA" id="ARBA00022759"/>
    </source>
</evidence>
<dbReference type="PANTHER" id="PTHR41694">
    <property type="entry name" value="ENDOGENOUS RETROVIRUS GROUP K MEMBER POL PROTEIN"/>
    <property type="match status" value="1"/>
</dbReference>
<dbReference type="PROSITE" id="PS50994">
    <property type="entry name" value="INTEGRASE"/>
    <property type="match status" value="1"/>
</dbReference>
<gene>
    <name evidence="8" type="primary">Iap_0</name>
    <name evidence="8" type="ORF">HALALB_R16118</name>
</gene>
<evidence type="ECO:0000256" key="6">
    <source>
        <dbReference type="ARBA" id="ARBA00022918"/>
    </source>
</evidence>
<keyword evidence="9" id="KW-1185">Reference proteome</keyword>
<evidence type="ECO:0000313" key="8">
    <source>
        <dbReference type="EMBL" id="NWZ60779.1"/>
    </source>
</evidence>
<comment type="caution">
    <text evidence="8">The sequence shown here is derived from an EMBL/GenBank/DDBJ whole genome shotgun (WGS) entry which is preliminary data.</text>
</comment>
<evidence type="ECO:0000256" key="2">
    <source>
        <dbReference type="ARBA" id="ARBA00022695"/>
    </source>
</evidence>
<dbReference type="GO" id="GO:0015074">
    <property type="term" value="P:DNA integration"/>
    <property type="evidence" value="ECO:0007669"/>
    <property type="project" value="InterPro"/>
</dbReference>
<protein>
    <submittedName>
        <fullName evidence="8">IGEB protein</fullName>
    </submittedName>
</protein>
<evidence type="ECO:0000256" key="5">
    <source>
        <dbReference type="ARBA" id="ARBA00022801"/>
    </source>
</evidence>
<feature type="non-terminal residue" evidence="8">
    <location>
        <position position="96"/>
    </location>
</feature>